<dbReference type="PANTHER" id="PTHR22909">
    <property type="entry name" value="GOLGI INTEGRAL MEMBRANE PROTEIN 4"/>
    <property type="match status" value="1"/>
</dbReference>
<protein>
    <submittedName>
        <fullName evidence="2">Uncharacterized protein</fullName>
    </submittedName>
</protein>
<evidence type="ECO:0000313" key="2">
    <source>
        <dbReference type="EMBL" id="KAJ7376204.1"/>
    </source>
</evidence>
<dbReference type="AlphaFoldDB" id="A0A9W9Z891"/>
<sequence>MENNGDFSRKQNDFILNVTRSKHEAMNRFYSLETRYNMLKAQNKELDTDYNRLRQQYTRLSSEHSQLNNQQKRNYQLYKEQKTNEIASLDGKVACPSITSYFNLYARLYNLSVLPRF</sequence>
<proteinExistence type="predicted"/>
<name>A0A9W9Z891_9CNID</name>
<dbReference type="InterPro" id="IPR042336">
    <property type="entry name" value="GOLIM4"/>
</dbReference>
<dbReference type="Proteomes" id="UP001163046">
    <property type="component" value="Unassembled WGS sequence"/>
</dbReference>
<feature type="coiled-coil region" evidence="1">
    <location>
        <begin position="36"/>
        <end position="70"/>
    </location>
</feature>
<gene>
    <name evidence="2" type="ORF">OS493_036185</name>
</gene>
<evidence type="ECO:0000256" key="1">
    <source>
        <dbReference type="SAM" id="Coils"/>
    </source>
</evidence>
<dbReference type="PANTHER" id="PTHR22909:SF24">
    <property type="entry name" value="GOLGI INTEGRAL MEMBRANE PROTEIN 4-RELATED"/>
    <property type="match status" value="1"/>
</dbReference>
<keyword evidence="3" id="KW-1185">Reference proteome</keyword>
<comment type="caution">
    <text evidence="2">The sequence shown here is derived from an EMBL/GenBank/DDBJ whole genome shotgun (WGS) entry which is preliminary data.</text>
</comment>
<organism evidence="2 3">
    <name type="scientific">Desmophyllum pertusum</name>
    <dbReference type="NCBI Taxonomy" id="174260"/>
    <lineage>
        <taxon>Eukaryota</taxon>
        <taxon>Metazoa</taxon>
        <taxon>Cnidaria</taxon>
        <taxon>Anthozoa</taxon>
        <taxon>Hexacorallia</taxon>
        <taxon>Scleractinia</taxon>
        <taxon>Caryophylliina</taxon>
        <taxon>Caryophylliidae</taxon>
        <taxon>Desmophyllum</taxon>
    </lineage>
</organism>
<dbReference type="OrthoDB" id="5990385at2759"/>
<dbReference type="EMBL" id="MU826408">
    <property type="protein sequence ID" value="KAJ7376204.1"/>
    <property type="molecule type" value="Genomic_DNA"/>
</dbReference>
<keyword evidence="1" id="KW-0175">Coiled coil</keyword>
<reference evidence="2" key="1">
    <citation type="submission" date="2023-01" db="EMBL/GenBank/DDBJ databases">
        <title>Genome assembly of the deep-sea coral Lophelia pertusa.</title>
        <authorList>
            <person name="Herrera S."/>
            <person name="Cordes E."/>
        </authorList>
    </citation>
    <scope>NUCLEOTIDE SEQUENCE</scope>
    <source>
        <strain evidence="2">USNM1676648</strain>
        <tissue evidence="2">Polyp</tissue>
    </source>
</reference>
<evidence type="ECO:0000313" key="3">
    <source>
        <dbReference type="Proteomes" id="UP001163046"/>
    </source>
</evidence>
<dbReference type="GO" id="GO:0000139">
    <property type="term" value="C:Golgi membrane"/>
    <property type="evidence" value="ECO:0007669"/>
    <property type="project" value="InterPro"/>
</dbReference>
<accession>A0A9W9Z891</accession>